<proteinExistence type="inferred from homology"/>
<evidence type="ECO:0000256" key="6">
    <source>
        <dbReference type="RuleBase" id="RU361277"/>
    </source>
</evidence>
<comment type="caution">
    <text evidence="8">The sequence shown here is derived from an EMBL/GenBank/DDBJ whole genome shotgun (WGS) entry which is preliminary data.</text>
</comment>
<comment type="similarity">
    <text evidence="2 6">Belongs to the zinc-containing alcohol dehydrogenase family.</text>
</comment>
<dbReference type="InterPro" id="IPR002328">
    <property type="entry name" value="ADH_Zn_CS"/>
</dbReference>
<dbReference type="EMBL" id="JYJG01000101">
    <property type="protein sequence ID" value="KJK48613.1"/>
    <property type="molecule type" value="Genomic_DNA"/>
</dbReference>
<evidence type="ECO:0000256" key="1">
    <source>
        <dbReference type="ARBA" id="ARBA00001947"/>
    </source>
</evidence>
<protein>
    <submittedName>
        <fullName evidence="8">Alcohol dehydrogenase</fullName>
    </submittedName>
</protein>
<dbReference type="OrthoDB" id="3265141at2"/>
<dbReference type="InterPro" id="IPR013149">
    <property type="entry name" value="ADH-like_C"/>
</dbReference>
<dbReference type="Pfam" id="PF08240">
    <property type="entry name" value="ADH_N"/>
    <property type="match status" value="1"/>
</dbReference>
<dbReference type="Proteomes" id="UP000033393">
    <property type="component" value="Unassembled WGS sequence"/>
</dbReference>
<keyword evidence="9" id="KW-1185">Reference proteome</keyword>
<dbReference type="Gene3D" id="3.40.50.720">
    <property type="entry name" value="NAD(P)-binding Rossmann-like Domain"/>
    <property type="match status" value="1"/>
</dbReference>
<evidence type="ECO:0000259" key="7">
    <source>
        <dbReference type="SMART" id="SM00829"/>
    </source>
</evidence>
<evidence type="ECO:0000313" key="8">
    <source>
        <dbReference type="EMBL" id="KJK48613.1"/>
    </source>
</evidence>
<dbReference type="GO" id="GO:0016491">
    <property type="term" value="F:oxidoreductase activity"/>
    <property type="evidence" value="ECO:0007669"/>
    <property type="project" value="UniProtKB-KW"/>
</dbReference>
<evidence type="ECO:0000256" key="3">
    <source>
        <dbReference type="ARBA" id="ARBA00022723"/>
    </source>
</evidence>
<dbReference type="AlphaFoldDB" id="A0A0F0H4S9"/>
<evidence type="ECO:0000256" key="4">
    <source>
        <dbReference type="ARBA" id="ARBA00022833"/>
    </source>
</evidence>
<dbReference type="RefSeq" id="WP_045312416.1">
    <property type="nucleotide sequence ID" value="NZ_JYJG01000101.1"/>
</dbReference>
<keyword evidence="3 6" id="KW-0479">Metal-binding</keyword>
<gene>
    <name evidence="8" type="ORF">UK23_16515</name>
</gene>
<dbReference type="PANTHER" id="PTHR43350">
    <property type="entry name" value="NAD-DEPENDENT ALCOHOL DEHYDROGENASE"/>
    <property type="match status" value="1"/>
</dbReference>
<dbReference type="InterPro" id="IPR036291">
    <property type="entry name" value="NAD(P)-bd_dom_sf"/>
</dbReference>
<dbReference type="InterPro" id="IPR011032">
    <property type="entry name" value="GroES-like_sf"/>
</dbReference>
<dbReference type="InterPro" id="IPR013154">
    <property type="entry name" value="ADH-like_N"/>
</dbReference>
<dbReference type="PATRIC" id="fig|68170.10.peg.4188"/>
<name>A0A0F0H4S9_LENAE</name>
<dbReference type="PANTHER" id="PTHR43350:SF2">
    <property type="entry name" value="GROES-LIKE ZINC-BINDING ALCOHOL DEHYDROGENASE FAMILY PROTEIN"/>
    <property type="match status" value="1"/>
</dbReference>
<evidence type="ECO:0000313" key="9">
    <source>
        <dbReference type="Proteomes" id="UP000033393"/>
    </source>
</evidence>
<dbReference type="PROSITE" id="PS00059">
    <property type="entry name" value="ADH_ZINC"/>
    <property type="match status" value="1"/>
</dbReference>
<feature type="domain" description="Enoyl reductase (ER)" evidence="7">
    <location>
        <begin position="10"/>
        <end position="364"/>
    </location>
</feature>
<keyword evidence="4 6" id="KW-0862">Zinc</keyword>
<dbReference type="InterPro" id="IPR020843">
    <property type="entry name" value="ER"/>
</dbReference>
<evidence type="ECO:0000256" key="2">
    <source>
        <dbReference type="ARBA" id="ARBA00008072"/>
    </source>
</evidence>
<reference evidence="8 9" key="1">
    <citation type="submission" date="2015-02" db="EMBL/GenBank/DDBJ databases">
        <authorList>
            <person name="Ju K.-S."/>
            <person name="Doroghazi J.R."/>
            <person name="Metcalf W."/>
        </authorList>
    </citation>
    <scope>NUCLEOTIDE SEQUENCE [LARGE SCALE GENOMIC DNA]</scope>
    <source>
        <strain evidence="8 9">NRRL B-16140</strain>
    </source>
</reference>
<dbReference type="CDD" id="cd08278">
    <property type="entry name" value="benzyl_alcohol_DH"/>
    <property type="match status" value="1"/>
</dbReference>
<dbReference type="GO" id="GO:0008270">
    <property type="term" value="F:zinc ion binding"/>
    <property type="evidence" value="ECO:0007669"/>
    <property type="project" value="InterPro"/>
</dbReference>
<comment type="cofactor">
    <cofactor evidence="1 6">
        <name>Zn(2+)</name>
        <dbReference type="ChEBI" id="CHEBI:29105"/>
    </cofactor>
</comment>
<accession>A0A0F0H4S9</accession>
<dbReference type="FunFam" id="3.40.50.720:FF:000003">
    <property type="entry name" value="S-(hydroxymethyl)glutathione dehydrogenase"/>
    <property type="match status" value="1"/>
</dbReference>
<dbReference type="Gene3D" id="3.90.180.10">
    <property type="entry name" value="Medium-chain alcohol dehydrogenases, catalytic domain"/>
    <property type="match status" value="1"/>
</dbReference>
<dbReference type="Pfam" id="PF00107">
    <property type="entry name" value="ADH_zinc_N"/>
    <property type="match status" value="1"/>
</dbReference>
<dbReference type="SUPFAM" id="SSF51735">
    <property type="entry name" value="NAD(P)-binding Rossmann-fold domains"/>
    <property type="match status" value="1"/>
</dbReference>
<sequence length="367" mass="37962">MNITAAVVEAEDAPFRLTEVVLDDPRPDEMVVRVVAAGLCHTDLSVRKGHTPFPLPAVLGHEGAGVVEAVGSQVSRFSPGDRVIISFSSCGRCSACTAGHPVYCGHWVDLNLLGGSRLDGSATITRSSGQVHGHFFGQSVFASHALVHEQSAIKAPDDVDLEVLAPLGCSVQTGVGAVLNVARPEPGSTLVVFGAGGVGLAAVMGARLTPARRIVAVDINPARLALAEELGATHTVNSAEDDPLVALMELTGGADYAIETTGRAAVLETAIACMASGGTTVVVGAPPLGTTIPVDVTNLLGRGIRLVGTNQGDSDPSRFLPRLVDLHRDGRLPFDRLITRFDFEQINDAAAAVLDGTAIKPVVVMPS</sequence>
<evidence type="ECO:0000256" key="5">
    <source>
        <dbReference type="ARBA" id="ARBA00023002"/>
    </source>
</evidence>
<dbReference type="SMART" id="SM00829">
    <property type="entry name" value="PKS_ER"/>
    <property type="match status" value="1"/>
</dbReference>
<organism evidence="8 9">
    <name type="scientific">Lentzea aerocolonigenes</name>
    <name type="common">Lechevalieria aerocolonigenes</name>
    <name type="synonym">Saccharothrix aerocolonigenes</name>
    <dbReference type="NCBI Taxonomy" id="68170"/>
    <lineage>
        <taxon>Bacteria</taxon>
        <taxon>Bacillati</taxon>
        <taxon>Actinomycetota</taxon>
        <taxon>Actinomycetes</taxon>
        <taxon>Pseudonocardiales</taxon>
        <taxon>Pseudonocardiaceae</taxon>
        <taxon>Lentzea</taxon>
    </lineage>
</organism>
<keyword evidence="5" id="KW-0560">Oxidoreductase</keyword>
<dbReference type="SUPFAM" id="SSF50129">
    <property type="entry name" value="GroES-like"/>
    <property type="match status" value="1"/>
</dbReference>